<reference evidence="2 3" key="1">
    <citation type="submission" date="2023-12" db="EMBL/GenBank/DDBJ databases">
        <title>Gut-associated functions are favored during microbiome assembly across C. elegans life.</title>
        <authorList>
            <person name="Zimmermann J."/>
        </authorList>
    </citation>
    <scope>NUCLEOTIDE SEQUENCE [LARGE SCALE GENOMIC DNA]</scope>
    <source>
        <strain evidence="2 3">MYb71</strain>
    </source>
</reference>
<keyword evidence="3" id="KW-1185">Reference proteome</keyword>
<evidence type="ECO:0000259" key="1">
    <source>
        <dbReference type="PROSITE" id="PS51186"/>
    </source>
</evidence>
<dbReference type="InterPro" id="IPR000182">
    <property type="entry name" value="GNAT_dom"/>
</dbReference>
<evidence type="ECO:0000313" key="3">
    <source>
        <dbReference type="Proteomes" id="UP001375812"/>
    </source>
</evidence>
<sequence>MRPENLVIRAVEATDAEGLARLQNMPGFRFGTLRTPFQRLETTKKWLEALGPEATVMVATINDEIVGNGGLLRHSGRRSHAADIILGIHDDHVGMGIGTALMTELIDIADNWLGLKRLELTVYVDNAVGIRLYEKFGFVSEGVHKKNAFRAGEFVDALSMARLNF</sequence>
<dbReference type="EMBL" id="JBBGZH010000001">
    <property type="protein sequence ID" value="MEJ5019368.1"/>
    <property type="molecule type" value="Genomic_DNA"/>
</dbReference>
<dbReference type="PANTHER" id="PTHR43328">
    <property type="entry name" value="ACETYLTRANSFERASE-RELATED"/>
    <property type="match status" value="1"/>
</dbReference>
<organism evidence="2 3">
    <name type="scientific">Ochrobactrum vermis</name>
    <dbReference type="NCBI Taxonomy" id="1827297"/>
    <lineage>
        <taxon>Bacteria</taxon>
        <taxon>Pseudomonadati</taxon>
        <taxon>Pseudomonadota</taxon>
        <taxon>Alphaproteobacteria</taxon>
        <taxon>Hyphomicrobiales</taxon>
        <taxon>Brucellaceae</taxon>
        <taxon>Brucella/Ochrobactrum group</taxon>
        <taxon>Ochrobactrum</taxon>
    </lineage>
</organism>
<proteinExistence type="predicted"/>
<dbReference type="SUPFAM" id="SSF55729">
    <property type="entry name" value="Acyl-CoA N-acyltransferases (Nat)"/>
    <property type="match status" value="1"/>
</dbReference>
<dbReference type="PROSITE" id="PS51186">
    <property type="entry name" value="GNAT"/>
    <property type="match status" value="1"/>
</dbReference>
<comment type="caution">
    <text evidence="2">The sequence shown here is derived from an EMBL/GenBank/DDBJ whole genome shotgun (WGS) entry which is preliminary data.</text>
</comment>
<dbReference type="Gene3D" id="3.40.630.30">
    <property type="match status" value="1"/>
</dbReference>
<dbReference type="Proteomes" id="UP001375812">
    <property type="component" value="Unassembled WGS sequence"/>
</dbReference>
<dbReference type="PANTHER" id="PTHR43328:SF1">
    <property type="entry name" value="N-ACETYLTRANSFERASE DOMAIN-CONTAINING PROTEIN"/>
    <property type="match status" value="1"/>
</dbReference>
<feature type="domain" description="N-acetyltransferase" evidence="1">
    <location>
        <begin position="6"/>
        <end position="161"/>
    </location>
</feature>
<dbReference type="GO" id="GO:0016746">
    <property type="term" value="F:acyltransferase activity"/>
    <property type="evidence" value="ECO:0007669"/>
    <property type="project" value="UniProtKB-KW"/>
</dbReference>
<name>A0ABU8PD79_9HYPH</name>
<gene>
    <name evidence="2" type="ORF">WH297_06395</name>
</gene>
<keyword evidence="2" id="KW-0808">Transferase</keyword>
<keyword evidence="2" id="KW-0012">Acyltransferase</keyword>
<evidence type="ECO:0000313" key="2">
    <source>
        <dbReference type="EMBL" id="MEJ5019368.1"/>
    </source>
</evidence>
<accession>A0ABU8PD79</accession>
<protein>
    <submittedName>
        <fullName evidence="2">GNAT family N-acetyltransferase</fullName>
        <ecNumber evidence="2">2.3.1.-</ecNumber>
    </submittedName>
</protein>
<dbReference type="EC" id="2.3.1.-" evidence="2"/>
<dbReference type="Pfam" id="PF00583">
    <property type="entry name" value="Acetyltransf_1"/>
    <property type="match status" value="1"/>
</dbReference>
<dbReference type="CDD" id="cd04301">
    <property type="entry name" value="NAT_SF"/>
    <property type="match status" value="1"/>
</dbReference>
<dbReference type="RefSeq" id="WP_105541862.1">
    <property type="nucleotide sequence ID" value="NZ_JBBGZH010000001.1"/>
</dbReference>
<dbReference type="InterPro" id="IPR016181">
    <property type="entry name" value="Acyl_CoA_acyltransferase"/>
</dbReference>